<evidence type="ECO:0000259" key="8">
    <source>
        <dbReference type="Pfam" id="PF12704"/>
    </source>
</evidence>
<evidence type="ECO:0000256" key="3">
    <source>
        <dbReference type="ARBA" id="ARBA00022692"/>
    </source>
</evidence>
<feature type="domain" description="ABC3 transporter permease C-terminal" evidence="7">
    <location>
        <begin position="668"/>
        <end position="781"/>
    </location>
</feature>
<protein>
    <submittedName>
        <fullName evidence="9">ABC-type antimicrobial peptide transport system permease subunit</fullName>
    </submittedName>
</protein>
<dbReference type="GO" id="GO:0022857">
    <property type="term" value="F:transmembrane transporter activity"/>
    <property type="evidence" value="ECO:0007669"/>
    <property type="project" value="TreeGrafter"/>
</dbReference>
<evidence type="ECO:0000313" key="10">
    <source>
        <dbReference type="Proteomes" id="UP000295684"/>
    </source>
</evidence>
<dbReference type="AlphaFoldDB" id="A0A4R2HI15"/>
<evidence type="ECO:0000259" key="7">
    <source>
        <dbReference type="Pfam" id="PF02687"/>
    </source>
</evidence>
<evidence type="ECO:0000256" key="4">
    <source>
        <dbReference type="ARBA" id="ARBA00022989"/>
    </source>
</evidence>
<dbReference type="PANTHER" id="PTHR30572">
    <property type="entry name" value="MEMBRANE COMPONENT OF TRANSPORTER-RELATED"/>
    <property type="match status" value="1"/>
</dbReference>
<dbReference type="PROSITE" id="PS51257">
    <property type="entry name" value="PROKAR_LIPOPROTEIN"/>
    <property type="match status" value="1"/>
</dbReference>
<evidence type="ECO:0000256" key="2">
    <source>
        <dbReference type="ARBA" id="ARBA00022475"/>
    </source>
</evidence>
<feature type="transmembrane region" description="Helical" evidence="6">
    <location>
        <begin position="717"/>
        <end position="735"/>
    </location>
</feature>
<comment type="subcellular location">
    <subcellularLocation>
        <location evidence="1">Cell membrane</location>
        <topology evidence="1">Multi-pass membrane protein</topology>
    </subcellularLocation>
</comment>
<feature type="transmembrane region" description="Helical" evidence="6">
    <location>
        <begin position="664"/>
        <end position="689"/>
    </location>
</feature>
<dbReference type="InterPro" id="IPR003838">
    <property type="entry name" value="ABC3_permease_C"/>
</dbReference>
<proteinExistence type="predicted"/>
<dbReference type="Proteomes" id="UP000295684">
    <property type="component" value="Unassembled WGS sequence"/>
</dbReference>
<organism evidence="9 10">
    <name type="scientific">Pedobacter psychrotolerans</name>
    <dbReference type="NCBI Taxonomy" id="1843235"/>
    <lineage>
        <taxon>Bacteria</taxon>
        <taxon>Pseudomonadati</taxon>
        <taxon>Bacteroidota</taxon>
        <taxon>Sphingobacteriia</taxon>
        <taxon>Sphingobacteriales</taxon>
        <taxon>Sphingobacteriaceae</taxon>
        <taxon>Pedobacter</taxon>
    </lineage>
</organism>
<gene>
    <name evidence="9" type="ORF">EV200_102209</name>
</gene>
<dbReference type="InterPro" id="IPR050250">
    <property type="entry name" value="Macrolide_Exporter_MacB"/>
</dbReference>
<dbReference type="EMBL" id="SLWO01000002">
    <property type="protein sequence ID" value="TCO28792.1"/>
    <property type="molecule type" value="Genomic_DNA"/>
</dbReference>
<evidence type="ECO:0000313" key="9">
    <source>
        <dbReference type="EMBL" id="TCO28792.1"/>
    </source>
</evidence>
<keyword evidence="2" id="KW-1003">Cell membrane</keyword>
<dbReference type="InterPro" id="IPR025857">
    <property type="entry name" value="MacB_PCD"/>
</dbReference>
<evidence type="ECO:0000256" key="1">
    <source>
        <dbReference type="ARBA" id="ARBA00004651"/>
    </source>
</evidence>
<keyword evidence="3 6" id="KW-0812">Transmembrane</keyword>
<feature type="domain" description="MacB-like periplasmic core" evidence="8">
    <location>
        <begin position="20"/>
        <end position="236"/>
    </location>
</feature>
<feature type="transmembrane region" description="Helical" evidence="6">
    <location>
        <begin position="747"/>
        <end position="769"/>
    </location>
</feature>
<keyword evidence="4 6" id="KW-1133">Transmembrane helix</keyword>
<dbReference type="RefSeq" id="WP_132529801.1">
    <property type="nucleotide sequence ID" value="NZ_BMJO01000003.1"/>
</dbReference>
<dbReference type="GO" id="GO:0005886">
    <property type="term" value="C:plasma membrane"/>
    <property type="evidence" value="ECO:0007669"/>
    <property type="project" value="UniProtKB-SubCell"/>
</dbReference>
<name>A0A4R2HI15_9SPHI</name>
<comment type="caution">
    <text evidence="9">The sequence shown here is derived from an EMBL/GenBank/DDBJ whole genome shotgun (WGS) entry which is preliminary data.</text>
</comment>
<sequence length="788" mass="88230">MFSLNFKIAIRSLLKNKWISVINIGGLAIGLACCLLLLLYIGYEWSFNTKFKDLDRIYISMINSKTNGTLRTLAYAPSKLAPAAKESIPGIEYASRINWHPGTQFGNQASNFRLNAISVDPDFLKILQYHCLSGNMLTALNTPDGVILTENTAQKMFGNSNPVGKSIKWNNARILTVTAVISDIEKNETFQFDAIQSWAFDESVNEQIRTLEWGAISCQTIYKLRDKNSYYQTDKSLRALIKLNDPETNNEAFLFPFKKYHLYSEFSDGKVVGGKIDQLKLFLLLACCVLLIASINYMNLSTARSEKRAREVGVRKALGSNRKSLMMQFFIESLLFSTIATVIALVLLELSLPYFNYLLDTNTEIDYGSYRIWGILAGLVLITTLIAGSYPAFYLSSFSANKVLKGFKGTGTLSVRKLLVVIQFSLSVCMIICAITIHSQIQYVTNKPLGFDENNLLQIRRDGNFKDFTRLKFFKEQLKNSGSVLSISEIGGSLTNNSNSSGDFVWPGRDMSKDISIQFRSIGFDYVKTIGAKMLKGRDFSINFPADTSTSLILNEAAVKIMGLKNPVGSLINWGDDESLQIVGVIQDYSNDGADSKVLPTVFYNNPKRTETMLLKLNPAVSLNESVNKIKALWQRLNPAFPIEIEFTDKYMSEKLHDEKITSVLANLFGGFCIFISCLGLLGLAIYIAEQRQKEISIRKVLGADLNSILFLLNKDFIKLVIISNVFAFPIAYILSSKWLMQYDYSVNIGILPFFSAFSISVFIALICVSLQTMKLARGNPADALKYE</sequence>
<dbReference type="OrthoDB" id="1451596at2"/>
<accession>A0A4R2HI15</accession>
<feature type="transmembrane region" description="Helical" evidence="6">
    <location>
        <begin position="21"/>
        <end position="43"/>
    </location>
</feature>
<feature type="transmembrane region" description="Helical" evidence="6">
    <location>
        <begin position="281"/>
        <end position="300"/>
    </location>
</feature>
<feature type="domain" description="ABC3 transporter permease C-terminal" evidence="7">
    <location>
        <begin position="284"/>
        <end position="395"/>
    </location>
</feature>
<keyword evidence="5 6" id="KW-0472">Membrane</keyword>
<feature type="transmembrane region" description="Helical" evidence="6">
    <location>
        <begin position="372"/>
        <end position="397"/>
    </location>
</feature>
<reference evidence="9 10" key="1">
    <citation type="submission" date="2019-03" db="EMBL/GenBank/DDBJ databases">
        <title>Genomic Encyclopedia of Type Strains, Phase IV (KMG-IV): sequencing the most valuable type-strain genomes for metagenomic binning, comparative biology and taxonomic classification.</title>
        <authorList>
            <person name="Goeker M."/>
        </authorList>
    </citation>
    <scope>NUCLEOTIDE SEQUENCE [LARGE SCALE GENOMIC DNA]</scope>
    <source>
        <strain evidence="9 10">DSM 103236</strain>
    </source>
</reference>
<evidence type="ECO:0000256" key="5">
    <source>
        <dbReference type="ARBA" id="ARBA00023136"/>
    </source>
</evidence>
<dbReference type="Pfam" id="PF02687">
    <property type="entry name" value="FtsX"/>
    <property type="match status" value="2"/>
</dbReference>
<feature type="transmembrane region" description="Helical" evidence="6">
    <location>
        <begin position="418"/>
        <end position="437"/>
    </location>
</feature>
<evidence type="ECO:0000256" key="6">
    <source>
        <dbReference type="SAM" id="Phobius"/>
    </source>
</evidence>
<dbReference type="PANTHER" id="PTHR30572:SF18">
    <property type="entry name" value="ABC-TYPE MACROLIDE FAMILY EXPORT SYSTEM PERMEASE COMPONENT 2"/>
    <property type="match status" value="1"/>
</dbReference>
<dbReference type="Pfam" id="PF12704">
    <property type="entry name" value="MacB_PCD"/>
    <property type="match status" value="1"/>
</dbReference>
<feature type="transmembrane region" description="Helical" evidence="6">
    <location>
        <begin position="329"/>
        <end position="352"/>
    </location>
</feature>